<sequence>MPLTLPTTLGINGLLIPLEPLTPSTFSPFGTAITGPLPDPRKMNKPPVSASEIPPPLHAPHQPQATLANQNSALKTSPISVFQNSYPSSSANGTSQDLRKPSSWPQMSMFSCFPRNLSGIGMDVPDGQGRVGAASRDVFRVSILERHPYTTQTFVPLGLAAETDSGDVDADVGSHDDDGNDTVFLVIVAPTLTSPLPAASPPSSLSPSSPPDPLVIPQSSTITTTTNNPPDLSRIRAFVARGDQAVTYGAGTWHAPMVVLGSRRVDFVVTQFVNGVPDDDCQEVLLGDNLVKVDVTSISRKQPSSSTQKDSTADENHGLWSMGRPSRPKRRLHVKPKL</sequence>
<dbReference type="PANTHER" id="PTHR21221">
    <property type="entry name" value="UREIDOGLYCOLATE HYDROLASE"/>
    <property type="match status" value="1"/>
</dbReference>
<dbReference type="InterPro" id="IPR007247">
    <property type="entry name" value="Ureidogly_lyase"/>
</dbReference>
<dbReference type="InterPro" id="IPR047233">
    <property type="entry name" value="UAH_cupin"/>
</dbReference>
<dbReference type="InterPro" id="IPR011051">
    <property type="entry name" value="RmlC_Cupin_sf"/>
</dbReference>
<evidence type="ECO:0000256" key="3">
    <source>
        <dbReference type="ARBA" id="ARBA00023239"/>
    </source>
</evidence>
<comment type="subunit">
    <text evidence="1">Homodimer.</text>
</comment>
<dbReference type="RefSeq" id="XP_016227027.1">
    <property type="nucleotide sequence ID" value="XM_016367509.1"/>
</dbReference>
<dbReference type="Proteomes" id="UP000054302">
    <property type="component" value="Unassembled WGS sequence"/>
</dbReference>
<evidence type="ECO:0000256" key="4">
    <source>
        <dbReference type="ARBA" id="ARBA00047684"/>
    </source>
</evidence>
<dbReference type="CDD" id="cd20298">
    <property type="entry name" value="cupin_UAH"/>
    <property type="match status" value="1"/>
</dbReference>
<proteinExistence type="predicted"/>
<keyword evidence="2" id="KW-0659">Purine metabolism</keyword>
<feature type="region of interest" description="Disordered" evidence="5">
    <location>
        <begin position="298"/>
        <end position="338"/>
    </location>
</feature>
<dbReference type="InterPro" id="IPR024060">
    <property type="entry name" value="Ureidoglycolate_lyase_dom_sf"/>
</dbReference>
<dbReference type="Pfam" id="PF04115">
    <property type="entry name" value="Ureidogly_lyase"/>
    <property type="match status" value="1"/>
</dbReference>
<reference evidence="6 7" key="1">
    <citation type="submission" date="2015-01" db="EMBL/GenBank/DDBJ databases">
        <title>The Genome Sequence of Exophiala mesophila CBS40295.</title>
        <authorList>
            <consortium name="The Broad Institute Genomics Platform"/>
            <person name="Cuomo C."/>
            <person name="de Hoog S."/>
            <person name="Gorbushina A."/>
            <person name="Stielow B."/>
            <person name="Teixiera M."/>
            <person name="Abouelleil A."/>
            <person name="Chapman S.B."/>
            <person name="Priest M."/>
            <person name="Young S.K."/>
            <person name="Wortman J."/>
            <person name="Nusbaum C."/>
            <person name="Birren B."/>
        </authorList>
    </citation>
    <scope>NUCLEOTIDE SEQUENCE [LARGE SCALE GENOMIC DNA]</scope>
    <source>
        <strain evidence="6 7">CBS 40295</strain>
    </source>
</reference>
<evidence type="ECO:0000256" key="1">
    <source>
        <dbReference type="ARBA" id="ARBA00011738"/>
    </source>
</evidence>
<dbReference type="AlphaFoldDB" id="A0A0D2A903"/>
<dbReference type="VEuPathDB" id="FungiDB:PV10_03107"/>
<name>A0A0D2A903_EXOME</name>
<dbReference type="STRING" id="212818.A0A0D2A903"/>
<dbReference type="GO" id="GO:0006144">
    <property type="term" value="P:purine nucleobase metabolic process"/>
    <property type="evidence" value="ECO:0007669"/>
    <property type="project" value="UniProtKB-KW"/>
</dbReference>
<feature type="compositionally biased region" description="Low complexity" evidence="5">
    <location>
        <begin position="197"/>
        <end position="207"/>
    </location>
</feature>
<evidence type="ECO:0008006" key="8">
    <source>
        <dbReference type="Google" id="ProtNLM"/>
    </source>
</evidence>
<dbReference type="OMA" id="DCQEVAF"/>
<gene>
    <name evidence="6" type="ORF">PV10_03107</name>
</gene>
<evidence type="ECO:0000313" key="7">
    <source>
        <dbReference type="Proteomes" id="UP000054302"/>
    </source>
</evidence>
<dbReference type="HOGENOM" id="CLU_070848_0_0_1"/>
<evidence type="ECO:0000256" key="2">
    <source>
        <dbReference type="ARBA" id="ARBA00022631"/>
    </source>
</evidence>
<dbReference type="GO" id="GO:0050385">
    <property type="term" value="F:ureidoglycolate lyase activity"/>
    <property type="evidence" value="ECO:0007669"/>
    <property type="project" value="UniProtKB-EC"/>
</dbReference>
<dbReference type="GeneID" id="27320952"/>
<dbReference type="PANTHER" id="PTHR21221:SF1">
    <property type="entry name" value="UREIDOGLYCOLATE LYASE"/>
    <property type="match status" value="1"/>
</dbReference>
<dbReference type="OrthoDB" id="10266039at2759"/>
<feature type="region of interest" description="Disordered" evidence="5">
    <location>
        <begin position="27"/>
        <end position="63"/>
    </location>
</feature>
<comment type="catalytic activity">
    <reaction evidence="4">
        <text>(S)-ureidoglycolate = urea + glyoxylate</text>
        <dbReference type="Rhea" id="RHEA:11304"/>
        <dbReference type="ChEBI" id="CHEBI:16199"/>
        <dbReference type="ChEBI" id="CHEBI:36655"/>
        <dbReference type="ChEBI" id="CHEBI:57296"/>
        <dbReference type="EC" id="4.3.2.3"/>
    </reaction>
</comment>
<dbReference type="SUPFAM" id="SSF51182">
    <property type="entry name" value="RmlC-like cupins"/>
    <property type="match status" value="1"/>
</dbReference>
<protein>
    <recommendedName>
        <fullName evidence="8">Ureidoglycolate hydrolase</fullName>
    </recommendedName>
</protein>
<feature type="compositionally biased region" description="Basic residues" evidence="5">
    <location>
        <begin position="326"/>
        <end position="338"/>
    </location>
</feature>
<organism evidence="6 7">
    <name type="scientific">Exophiala mesophila</name>
    <name type="common">Black yeast-like fungus</name>
    <dbReference type="NCBI Taxonomy" id="212818"/>
    <lineage>
        <taxon>Eukaryota</taxon>
        <taxon>Fungi</taxon>
        <taxon>Dikarya</taxon>
        <taxon>Ascomycota</taxon>
        <taxon>Pezizomycotina</taxon>
        <taxon>Eurotiomycetes</taxon>
        <taxon>Chaetothyriomycetidae</taxon>
        <taxon>Chaetothyriales</taxon>
        <taxon>Herpotrichiellaceae</taxon>
        <taxon>Exophiala</taxon>
    </lineage>
</organism>
<keyword evidence="7" id="KW-1185">Reference proteome</keyword>
<accession>A0A0D2A903</accession>
<dbReference type="GO" id="GO:0000256">
    <property type="term" value="P:allantoin catabolic process"/>
    <property type="evidence" value="ECO:0007669"/>
    <property type="project" value="InterPro"/>
</dbReference>
<evidence type="ECO:0000256" key="5">
    <source>
        <dbReference type="SAM" id="MobiDB-lite"/>
    </source>
</evidence>
<feature type="compositionally biased region" description="Polar residues" evidence="5">
    <location>
        <begin position="298"/>
        <end position="310"/>
    </location>
</feature>
<feature type="region of interest" description="Disordered" evidence="5">
    <location>
        <begin position="197"/>
        <end position="231"/>
    </location>
</feature>
<dbReference type="GO" id="GO:0004848">
    <property type="term" value="F:ureidoglycolate hydrolase activity"/>
    <property type="evidence" value="ECO:0007669"/>
    <property type="project" value="InterPro"/>
</dbReference>
<dbReference type="Gene3D" id="2.60.120.480">
    <property type="entry name" value="Ureidoglycolate hydrolase"/>
    <property type="match status" value="1"/>
</dbReference>
<feature type="compositionally biased region" description="Low complexity" evidence="5">
    <location>
        <begin position="216"/>
        <end position="229"/>
    </location>
</feature>
<keyword evidence="3" id="KW-0456">Lyase</keyword>
<evidence type="ECO:0000313" key="6">
    <source>
        <dbReference type="EMBL" id="KIV95453.1"/>
    </source>
</evidence>
<dbReference type="EMBL" id="KN847521">
    <property type="protein sequence ID" value="KIV95453.1"/>
    <property type="molecule type" value="Genomic_DNA"/>
</dbReference>